<dbReference type="Proteomes" id="UP001056120">
    <property type="component" value="Linkage Group LG06"/>
</dbReference>
<name>A0ACB9J4Y4_9ASTR</name>
<comment type="caution">
    <text evidence="1">The sequence shown here is derived from an EMBL/GenBank/DDBJ whole genome shotgun (WGS) entry which is preliminary data.</text>
</comment>
<dbReference type="EMBL" id="CM042023">
    <property type="protein sequence ID" value="KAI3814317.1"/>
    <property type="molecule type" value="Genomic_DNA"/>
</dbReference>
<keyword evidence="2" id="KW-1185">Reference proteome</keyword>
<accession>A0ACB9J4Y4</accession>
<protein>
    <submittedName>
        <fullName evidence="1">Uncharacterized protein</fullName>
    </submittedName>
</protein>
<sequence>MAGGLWMVRSIEEEEYDIYEIYKMVDCVHNAMFYVDDDTGSLPATENKDAELGSEEDSEEDDTGPLPATENKGAELGSKEDSEEDDPDYILDEDNHLVDVEVDMEQFHACVDSVFTRVVLDGVDAMAQELQGVAETSGERAAGVVAVTSAQEGDDGGYGGARGGR</sequence>
<reference evidence="2" key="1">
    <citation type="journal article" date="2022" name="Mol. Ecol. Resour.">
        <title>The genomes of chicory, endive, great burdock and yacon provide insights into Asteraceae palaeo-polyploidization history and plant inulin production.</title>
        <authorList>
            <person name="Fan W."/>
            <person name="Wang S."/>
            <person name="Wang H."/>
            <person name="Wang A."/>
            <person name="Jiang F."/>
            <person name="Liu H."/>
            <person name="Zhao H."/>
            <person name="Xu D."/>
            <person name="Zhang Y."/>
        </authorList>
    </citation>
    <scope>NUCLEOTIDE SEQUENCE [LARGE SCALE GENOMIC DNA]</scope>
    <source>
        <strain evidence="2">cv. Yunnan</strain>
    </source>
</reference>
<organism evidence="1 2">
    <name type="scientific">Smallanthus sonchifolius</name>
    <dbReference type="NCBI Taxonomy" id="185202"/>
    <lineage>
        <taxon>Eukaryota</taxon>
        <taxon>Viridiplantae</taxon>
        <taxon>Streptophyta</taxon>
        <taxon>Embryophyta</taxon>
        <taxon>Tracheophyta</taxon>
        <taxon>Spermatophyta</taxon>
        <taxon>Magnoliopsida</taxon>
        <taxon>eudicotyledons</taxon>
        <taxon>Gunneridae</taxon>
        <taxon>Pentapetalae</taxon>
        <taxon>asterids</taxon>
        <taxon>campanulids</taxon>
        <taxon>Asterales</taxon>
        <taxon>Asteraceae</taxon>
        <taxon>Asteroideae</taxon>
        <taxon>Heliantheae alliance</taxon>
        <taxon>Millerieae</taxon>
        <taxon>Smallanthus</taxon>
    </lineage>
</organism>
<gene>
    <name evidence="1" type="ORF">L1987_19068</name>
</gene>
<evidence type="ECO:0000313" key="2">
    <source>
        <dbReference type="Proteomes" id="UP001056120"/>
    </source>
</evidence>
<proteinExistence type="predicted"/>
<evidence type="ECO:0000313" key="1">
    <source>
        <dbReference type="EMBL" id="KAI3814317.1"/>
    </source>
</evidence>
<reference evidence="1 2" key="2">
    <citation type="journal article" date="2022" name="Mol. Ecol. Resour.">
        <title>The genomes of chicory, endive, great burdock and yacon provide insights into Asteraceae paleo-polyploidization history and plant inulin production.</title>
        <authorList>
            <person name="Fan W."/>
            <person name="Wang S."/>
            <person name="Wang H."/>
            <person name="Wang A."/>
            <person name="Jiang F."/>
            <person name="Liu H."/>
            <person name="Zhao H."/>
            <person name="Xu D."/>
            <person name="Zhang Y."/>
        </authorList>
    </citation>
    <scope>NUCLEOTIDE SEQUENCE [LARGE SCALE GENOMIC DNA]</scope>
    <source>
        <strain evidence="2">cv. Yunnan</strain>
        <tissue evidence="1">Leaves</tissue>
    </source>
</reference>